<dbReference type="PROSITE" id="PS51257">
    <property type="entry name" value="PROKAR_LIPOPROTEIN"/>
    <property type="match status" value="1"/>
</dbReference>
<comment type="similarity">
    <text evidence="2 10">Belongs to the outer membrane factor (OMF) (TC 1.B.17) family.</text>
</comment>
<evidence type="ECO:0000256" key="6">
    <source>
        <dbReference type="ARBA" id="ARBA00023136"/>
    </source>
</evidence>
<dbReference type="InterPro" id="IPR003423">
    <property type="entry name" value="OMP_efflux"/>
</dbReference>
<dbReference type="Pfam" id="PF02321">
    <property type="entry name" value="OEP"/>
    <property type="match status" value="2"/>
</dbReference>
<dbReference type="EMBL" id="JADIKJ010000010">
    <property type="protein sequence ID" value="MFK2900704.1"/>
    <property type="molecule type" value="Genomic_DNA"/>
</dbReference>
<accession>A0ABW8JI78</accession>
<organism evidence="11 12">
    <name type="scientific">Dyella jejuensis</name>
    <dbReference type="NCBI Taxonomy" id="1432009"/>
    <lineage>
        <taxon>Bacteria</taxon>
        <taxon>Pseudomonadati</taxon>
        <taxon>Pseudomonadota</taxon>
        <taxon>Gammaproteobacteria</taxon>
        <taxon>Lysobacterales</taxon>
        <taxon>Rhodanobacteraceae</taxon>
        <taxon>Dyella</taxon>
    </lineage>
</organism>
<dbReference type="NCBIfam" id="TIGR01845">
    <property type="entry name" value="outer_NodT"/>
    <property type="match status" value="1"/>
</dbReference>
<dbReference type="PANTHER" id="PTHR30203:SF20">
    <property type="entry name" value="MULTIDRUG RESISTANCE OUTER MEMBRANE PROTEIN MDTP-RELATED"/>
    <property type="match status" value="1"/>
</dbReference>
<evidence type="ECO:0000256" key="8">
    <source>
        <dbReference type="ARBA" id="ARBA00023288"/>
    </source>
</evidence>
<evidence type="ECO:0000256" key="4">
    <source>
        <dbReference type="ARBA" id="ARBA00022692"/>
    </source>
</evidence>
<evidence type="ECO:0000313" key="11">
    <source>
        <dbReference type="EMBL" id="MFK2900704.1"/>
    </source>
</evidence>
<comment type="function">
    <text evidence="9">Could be involved in resistance to puromycin, acriflavine and tetraphenylarsonium chloride.</text>
</comment>
<evidence type="ECO:0000256" key="5">
    <source>
        <dbReference type="ARBA" id="ARBA00022729"/>
    </source>
</evidence>
<dbReference type="Gene3D" id="2.20.200.10">
    <property type="entry name" value="Outer membrane efflux proteins (OEP)"/>
    <property type="match status" value="1"/>
</dbReference>
<evidence type="ECO:0000256" key="1">
    <source>
        <dbReference type="ARBA" id="ARBA00004370"/>
    </source>
</evidence>
<keyword evidence="12" id="KW-1185">Reference proteome</keyword>
<gene>
    <name evidence="11" type="ORF">ISP15_10180</name>
</gene>
<evidence type="ECO:0000256" key="9">
    <source>
        <dbReference type="ARBA" id="ARBA00037313"/>
    </source>
</evidence>
<evidence type="ECO:0000256" key="7">
    <source>
        <dbReference type="ARBA" id="ARBA00023139"/>
    </source>
</evidence>
<keyword evidence="3 10" id="KW-1134">Transmembrane beta strand</keyword>
<protein>
    <submittedName>
        <fullName evidence="11">Efflux transporter outer membrane subunit</fullName>
    </submittedName>
</protein>
<proteinExistence type="inferred from homology"/>
<comment type="caution">
    <text evidence="11">The sequence shown here is derived from an EMBL/GenBank/DDBJ whole genome shotgun (WGS) entry which is preliminary data.</text>
</comment>
<sequence>MRYSVAAVLALCIVLAGCATPDGLHPTGKTLDATRLRSEQSLAGVPLSPAAWPAQDWWVGYGDPQLATLIDEALQNNPDLADAEARARQAQAVADSANAARMPQAEWDASLIGARFSSKDPIYPSYALGTFAWGKSATANFSWDLDLWGGKRAAWEAALGRSRAAQIEAHAARIQLSVNVARAYVALGYAFAQQDVAAGELQRASQTLALTRRLLAGGLGTTQQEAFADAQVASAQQQQAQAARAIDAARSSLSVLLGQGPDRGLRIARPRMLNPGQVALPDTLPVNLLGRRADLVAARWQVEAAARDIKAARIDFLPNISLSAMAGFVAVGGSTSLFQLPARTYDAGPALTLPIFDGGRLRANLAGADAGYDEAVSHYNSLLISAVNGVADLVSALSSVRTQIALEQRARQDAEKSWKDALSAYRGGVSGPLTPLASRQQLLLADERLAVLQSQQMDLSIRLIDALGGGYGSSAAAGHASQ</sequence>
<dbReference type="PANTHER" id="PTHR30203">
    <property type="entry name" value="OUTER MEMBRANE CATION EFFLUX PROTEIN"/>
    <property type="match status" value="1"/>
</dbReference>
<evidence type="ECO:0000313" key="12">
    <source>
        <dbReference type="Proteomes" id="UP001620461"/>
    </source>
</evidence>
<keyword evidence="7 10" id="KW-0564">Palmitate</keyword>
<keyword evidence="4 10" id="KW-0812">Transmembrane</keyword>
<dbReference type="Proteomes" id="UP001620461">
    <property type="component" value="Unassembled WGS sequence"/>
</dbReference>
<comment type="subcellular location">
    <subcellularLocation>
        <location evidence="10">Cell outer membrane</location>
        <topology evidence="10">Lipid-anchor</topology>
    </subcellularLocation>
    <subcellularLocation>
        <location evidence="1">Membrane</location>
    </subcellularLocation>
</comment>
<feature type="chain" id="PRO_5045006200" evidence="10">
    <location>
        <begin position="20"/>
        <end position="482"/>
    </location>
</feature>
<evidence type="ECO:0000256" key="3">
    <source>
        <dbReference type="ARBA" id="ARBA00022452"/>
    </source>
</evidence>
<keyword evidence="6 10" id="KW-0472">Membrane</keyword>
<reference evidence="11 12" key="1">
    <citation type="submission" date="2020-10" db="EMBL/GenBank/DDBJ databases">
        <title>Phylogeny of dyella-like bacteria.</title>
        <authorList>
            <person name="Fu J."/>
        </authorList>
    </citation>
    <scope>NUCLEOTIDE SEQUENCE [LARGE SCALE GENOMIC DNA]</scope>
    <source>
        <strain evidence="11 12">JP1</strain>
    </source>
</reference>
<keyword evidence="5 10" id="KW-0732">Signal</keyword>
<keyword evidence="8 10" id="KW-0449">Lipoprotein</keyword>
<dbReference type="SUPFAM" id="SSF56954">
    <property type="entry name" value="Outer membrane efflux proteins (OEP)"/>
    <property type="match status" value="1"/>
</dbReference>
<name>A0ABW8JI78_9GAMM</name>
<dbReference type="InterPro" id="IPR010131">
    <property type="entry name" value="MdtP/NodT-like"/>
</dbReference>
<dbReference type="Gene3D" id="1.20.1600.10">
    <property type="entry name" value="Outer membrane efflux proteins (OEP)"/>
    <property type="match status" value="1"/>
</dbReference>
<evidence type="ECO:0000256" key="10">
    <source>
        <dbReference type="RuleBase" id="RU362097"/>
    </source>
</evidence>
<evidence type="ECO:0000256" key="2">
    <source>
        <dbReference type="ARBA" id="ARBA00007613"/>
    </source>
</evidence>
<feature type="signal peptide" evidence="10">
    <location>
        <begin position="1"/>
        <end position="19"/>
    </location>
</feature>